<organism evidence="1 2">
    <name type="scientific">Caerostris extrusa</name>
    <name type="common">Bark spider</name>
    <name type="synonym">Caerostris bankana</name>
    <dbReference type="NCBI Taxonomy" id="172846"/>
    <lineage>
        <taxon>Eukaryota</taxon>
        <taxon>Metazoa</taxon>
        <taxon>Ecdysozoa</taxon>
        <taxon>Arthropoda</taxon>
        <taxon>Chelicerata</taxon>
        <taxon>Arachnida</taxon>
        <taxon>Araneae</taxon>
        <taxon>Araneomorphae</taxon>
        <taxon>Entelegynae</taxon>
        <taxon>Araneoidea</taxon>
        <taxon>Araneidae</taxon>
        <taxon>Caerostris</taxon>
    </lineage>
</organism>
<protein>
    <submittedName>
        <fullName evidence="1">Uncharacterized protein</fullName>
    </submittedName>
</protein>
<reference evidence="1 2" key="1">
    <citation type="submission" date="2021-06" db="EMBL/GenBank/DDBJ databases">
        <title>Caerostris extrusa draft genome.</title>
        <authorList>
            <person name="Kono N."/>
            <person name="Arakawa K."/>
        </authorList>
    </citation>
    <scope>NUCLEOTIDE SEQUENCE [LARGE SCALE GENOMIC DNA]</scope>
</reference>
<comment type="caution">
    <text evidence="1">The sequence shown here is derived from an EMBL/GenBank/DDBJ whole genome shotgun (WGS) entry which is preliminary data.</text>
</comment>
<sequence>MHKLTCNDEHCFPIIARIITAEVTYRTRKSSQMNIPGVISHRQLSNYICCTPRLKNVSGGKKIIIISGKKRRNFYFDHKNSPPLPRREFLIWDNLKNEERPTPYFRKNSRIKRGFSAVFFSSCRSGSRMDFRWENKIKCILRGDLFWVGIPGLGRKSFPFSECAVVSLNYCPALFECVLGRKDIGLLFLFVFLFCLRRFRYPVFVFNLEGG</sequence>
<name>A0AAV4WFU6_CAEEX</name>
<dbReference type="EMBL" id="BPLR01016058">
    <property type="protein sequence ID" value="GIY80851.1"/>
    <property type="molecule type" value="Genomic_DNA"/>
</dbReference>
<dbReference type="AlphaFoldDB" id="A0AAV4WFU6"/>
<accession>A0AAV4WFU6</accession>
<dbReference type="Proteomes" id="UP001054945">
    <property type="component" value="Unassembled WGS sequence"/>
</dbReference>
<evidence type="ECO:0000313" key="2">
    <source>
        <dbReference type="Proteomes" id="UP001054945"/>
    </source>
</evidence>
<gene>
    <name evidence="1" type="ORF">CEXT_381601</name>
</gene>
<proteinExistence type="predicted"/>
<keyword evidence="2" id="KW-1185">Reference proteome</keyword>
<evidence type="ECO:0000313" key="1">
    <source>
        <dbReference type="EMBL" id="GIY80851.1"/>
    </source>
</evidence>